<accession>A0A5K1V005</accession>
<dbReference type="AlphaFoldDB" id="A0A5K1V005"/>
<dbReference type="Proteomes" id="UP000078387">
    <property type="component" value="Unassembled WGS sequence"/>
</dbReference>
<name>A0A5K1V005_ENTHI</name>
<protein>
    <submittedName>
        <fullName evidence="1">Uncharacterized protein</fullName>
    </submittedName>
</protein>
<proteinExistence type="predicted"/>
<dbReference type="VEuPathDB" id="AmoebaDB:EHI5A_003020"/>
<dbReference type="VEuPathDB" id="AmoebaDB:EHI7A_030450"/>
<evidence type="ECO:0000313" key="1">
    <source>
        <dbReference type="EMBL" id="GAT92783.1"/>
    </source>
</evidence>
<organism evidence="1 2">
    <name type="scientific">Entamoeba histolytica</name>
    <dbReference type="NCBI Taxonomy" id="5759"/>
    <lineage>
        <taxon>Eukaryota</taxon>
        <taxon>Amoebozoa</taxon>
        <taxon>Evosea</taxon>
        <taxon>Archamoebae</taxon>
        <taxon>Mastigamoebida</taxon>
        <taxon>Entamoebidae</taxon>
        <taxon>Entamoeba</taxon>
    </lineage>
</organism>
<dbReference type="VEuPathDB" id="AmoebaDB:KM1_055080"/>
<dbReference type="VEuPathDB" id="AmoebaDB:EHI8A_007780"/>
<evidence type="ECO:0000313" key="2">
    <source>
        <dbReference type="Proteomes" id="UP000078387"/>
    </source>
</evidence>
<dbReference type="EMBL" id="BDEQ01000001">
    <property type="protein sequence ID" value="GAT92783.1"/>
    <property type="molecule type" value="Genomic_DNA"/>
</dbReference>
<sequence length="92" mass="10567">MNSTEYIVDSPKASYRDIKKQYFDKINISLKDSQIEDEEFLCPAPTIEKPRTISKPMRIPKDKNSLGDDVLKYMLKGSDDEVSCSPPSNFKF</sequence>
<reference evidence="1 2" key="1">
    <citation type="submission" date="2016-05" db="EMBL/GenBank/DDBJ databases">
        <title>First whole genome sequencing of Entamoeba histolytica HM1:IMSS-clone-6.</title>
        <authorList>
            <person name="Mukherjee Avik.K."/>
            <person name="Izumyama S."/>
            <person name="Nakada-Tsukui K."/>
            <person name="Nozaki T."/>
        </authorList>
    </citation>
    <scope>NUCLEOTIDE SEQUENCE [LARGE SCALE GENOMIC DNA]</scope>
    <source>
        <strain evidence="1 2">HM1:IMSS clone 6</strain>
    </source>
</reference>
<comment type="caution">
    <text evidence="1">The sequence shown here is derived from an EMBL/GenBank/DDBJ whole genome shotgun (WGS) entry which is preliminary data.</text>
</comment>
<gene>
    <name evidence="1" type="ORF">CL6EHI_187100</name>
</gene>
<dbReference type="VEuPathDB" id="AmoebaDB:EHI_187100"/>